<comment type="subunit">
    <text evidence="4">Binds to mitochondrial small subunit 15S rRNA.</text>
</comment>
<comment type="caution">
    <text evidence="6">The sequence shown here is derived from an EMBL/GenBank/DDBJ whole genome shotgun (WGS) entry which is preliminary data.</text>
</comment>
<dbReference type="Pfam" id="PF13812">
    <property type="entry name" value="PPR_3"/>
    <property type="match status" value="1"/>
</dbReference>
<proteinExistence type="inferred from homology"/>
<keyword evidence="7" id="KW-1185">Reference proteome</keyword>
<feature type="region of interest" description="Disordered" evidence="5">
    <location>
        <begin position="687"/>
        <end position="712"/>
    </location>
</feature>
<evidence type="ECO:0000256" key="3">
    <source>
        <dbReference type="ARBA" id="ARBA00044493"/>
    </source>
</evidence>
<comment type="similarity">
    <text evidence="1">Belongs to the CCM1 family.</text>
</comment>
<evidence type="ECO:0000256" key="1">
    <source>
        <dbReference type="ARBA" id="ARBA00006192"/>
    </source>
</evidence>
<evidence type="ECO:0000313" key="7">
    <source>
        <dbReference type="Proteomes" id="UP000780801"/>
    </source>
</evidence>
<keyword evidence="2" id="KW-0677">Repeat</keyword>
<evidence type="ECO:0000256" key="4">
    <source>
        <dbReference type="ARBA" id="ARBA00044511"/>
    </source>
</evidence>
<dbReference type="Gene3D" id="1.25.40.10">
    <property type="entry name" value="Tetratricopeptide repeat domain"/>
    <property type="match status" value="2"/>
</dbReference>
<comment type="function">
    <text evidence="3">Regulates mitochondrial small subunit maturation by controlling 15S rRNA 5'-end processing. Localizes to the 5' precursor of the 15S rRNA in a position that is subsequently occupied by mS47 in the mature yeast mtSSU. Uses structure and sequence-specific RNA recognition, binding to a single-stranded region of the precursor and specifically recognizing bases -6 to -1. The exchange of Ccm1 for mS47 is coupled to the irreversible removal of precursor rRNA that is accompanied by conformational changes of the mitoribosomal proteins uS5m and mS26. These conformational changes signal completion of 5'-end rRNA processing through protection of the mature 5'-end of the 15S rRNA and stabilization of mS47. The removal of the 5' precursor together with the dissociation of Ccm1 may be catalyzed by the 5'-3' exoribonuclease Pet127. Involved in the specific removal of group I introns in mitochondrial encoded transcripts.</text>
</comment>
<dbReference type="PANTHER" id="PTHR47447">
    <property type="entry name" value="OS03G0856100 PROTEIN"/>
    <property type="match status" value="1"/>
</dbReference>
<dbReference type="InterPro" id="IPR011990">
    <property type="entry name" value="TPR-like_helical_dom_sf"/>
</dbReference>
<dbReference type="EMBL" id="JAABOA010001348">
    <property type="protein sequence ID" value="KAF9581733.1"/>
    <property type="molecule type" value="Genomic_DNA"/>
</dbReference>
<evidence type="ECO:0000256" key="5">
    <source>
        <dbReference type="SAM" id="MobiDB-lite"/>
    </source>
</evidence>
<organism evidence="6 7">
    <name type="scientific">Lunasporangiospora selenospora</name>
    <dbReference type="NCBI Taxonomy" id="979761"/>
    <lineage>
        <taxon>Eukaryota</taxon>
        <taxon>Fungi</taxon>
        <taxon>Fungi incertae sedis</taxon>
        <taxon>Mucoromycota</taxon>
        <taxon>Mortierellomycotina</taxon>
        <taxon>Mortierellomycetes</taxon>
        <taxon>Mortierellales</taxon>
        <taxon>Mortierellaceae</taxon>
        <taxon>Lunasporangiospora</taxon>
    </lineage>
</organism>
<dbReference type="Proteomes" id="UP000780801">
    <property type="component" value="Unassembled WGS sequence"/>
</dbReference>
<accession>A0A9P6FTU5</accession>
<sequence>MRPSPRTLPSSLPAPSNQYQHVHYYNPKRYHKRIRFLGFKHFLRSQRVNSWRGRQAYRMEKARLMHPLRLKADKQKYSLKREIVREHRDTLQEVIKNLAKGKEKKAIRSARLLISLRPQGVKLPNGNQFFQLASIDQVFYERFACASATAQVANPATDSMDQGTLTATSSTTVHENRPPYRRRVKKSYFTTSDYNIMLSHCEELGDWPGGYKIGRILLDRYTSPTYDFQSGNPQAAIPNVRTIRLLSTIFSKSNHPESAMELFATIHQGMGCRPYQKAIPEGVYSSFLSHLAASPMQLPRMNKLIEDLETYGPKPTTTMYNMLLKATGYQIGVDSAEDLLPLMRSKGCMPDQQTFQTLISVSLKDLDLTRAYFWLDQMEGQNIAIRARMLEPFMATCIRQVVSSLNKARFNRSASSASSAISDEYPQPNIKPSRRKINLAAIPAEDLAYSQEWMYSALQVIRLTKSKGLVPSLDMHEQLIQGFLAQDNLREARKMLHMMRDVYYYPITQRVWIKFFDYHLMKFDHESAMKILNEMRAAAKSRPVINEYLNVPRPEAVPTRLYHTLFRHLLDHGRLSNAERSLYEMLVRQRRARPSEKEVVDLIWKLERHPYAAERVYELLYSQTVAERVAVADSTTPMNRTNRILEQGPIQMANVGVMHAKALAKDASLQEDVWKDWGLMTHGFAISSQKDDDNTTGAAMDEEARLSQAKSHKAQVEKEMAVMAVAFEQVAMACRNMSPDSKRSLGSKQSGKGGDPNGKKEQMREPGPWDFLQTSSRERKRTQEAPKLGFVSLGLGTPGSFPGRRGDREEASGSMKPGLSFGRDFASENLLD</sequence>
<evidence type="ECO:0000256" key="2">
    <source>
        <dbReference type="ARBA" id="ARBA00022737"/>
    </source>
</evidence>
<evidence type="ECO:0000313" key="6">
    <source>
        <dbReference type="EMBL" id="KAF9581733.1"/>
    </source>
</evidence>
<reference evidence="6" key="1">
    <citation type="journal article" date="2020" name="Fungal Divers.">
        <title>Resolving the Mortierellaceae phylogeny through synthesis of multi-gene phylogenetics and phylogenomics.</title>
        <authorList>
            <person name="Vandepol N."/>
            <person name="Liber J."/>
            <person name="Desiro A."/>
            <person name="Na H."/>
            <person name="Kennedy M."/>
            <person name="Barry K."/>
            <person name="Grigoriev I.V."/>
            <person name="Miller A.N."/>
            <person name="O'Donnell K."/>
            <person name="Stajich J.E."/>
            <person name="Bonito G."/>
        </authorList>
    </citation>
    <scope>NUCLEOTIDE SEQUENCE</scope>
    <source>
        <strain evidence="6">KOD1015</strain>
    </source>
</reference>
<feature type="non-terminal residue" evidence="6">
    <location>
        <position position="832"/>
    </location>
</feature>
<evidence type="ECO:0008006" key="8">
    <source>
        <dbReference type="Google" id="ProtNLM"/>
    </source>
</evidence>
<feature type="region of interest" description="Disordered" evidence="5">
    <location>
        <begin position="738"/>
        <end position="832"/>
    </location>
</feature>
<gene>
    <name evidence="6" type="ORF">BGW38_001143</name>
</gene>
<dbReference type="AlphaFoldDB" id="A0A9P6FTU5"/>
<dbReference type="InterPro" id="IPR002885">
    <property type="entry name" value="PPR_rpt"/>
</dbReference>
<name>A0A9P6FTU5_9FUNG</name>
<protein>
    <recommendedName>
        <fullName evidence="8">Pentatricopeptide repeat protein</fullName>
    </recommendedName>
</protein>
<dbReference type="PANTHER" id="PTHR47447:SF17">
    <property type="entry name" value="OS12G0638900 PROTEIN"/>
    <property type="match status" value="1"/>
</dbReference>
<dbReference type="OrthoDB" id="185373at2759"/>